<dbReference type="PANTHER" id="PTHR22911:SF6">
    <property type="entry name" value="SOLUTE CARRIER FAMILY 35 MEMBER G1"/>
    <property type="match status" value="1"/>
</dbReference>
<evidence type="ECO:0000256" key="3">
    <source>
        <dbReference type="ARBA" id="ARBA00022989"/>
    </source>
</evidence>
<evidence type="ECO:0000256" key="2">
    <source>
        <dbReference type="ARBA" id="ARBA00022692"/>
    </source>
</evidence>
<feature type="transmembrane region" description="Helical" evidence="6">
    <location>
        <begin position="234"/>
        <end position="252"/>
    </location>
</feature>
<dbReference type="InterPro" id="IPR000620">
    <property type="entry name" value="EamA_dom"/>
</dbReference>
<accession>A0ABM0MWL4</accession>
<evidence type="ECO:0000256" key="6">
    <source>
        <dbReference type="SAM" id="Phobius"/>
    </source>
</evidence>
<feature type="compositionally biased region" description="Basic and acidic residues" evidence="5">
    <location>
        <begin position="12"/>
        <end position="34"/>
    </location>
</feature>
<evidence type="ECO:0000256" key="4">
    <source>
        <dbReference type="ARBA" id="ARBA00023136"/>
    </source>
</evidence>
<dbReference type="PANTHER" id="PTHR22911">
    <property type="entry name" value="ACYL-MALONYL CONDENSING ENZYME-RELATED"/>
    <property type="match status" value="1"/>
</dbReference>
<evidence type="ECO:0000259" key="7">
    <source>
        <dbReference type="Pfam" id="PF00892"/>
    </source>
</evidence>
<dbReference type="GeneID" id="102803435"/>
<keyword evidence="8" id="KW-1185">Reference proteome</keyword>
<dbReference type="Gene3D" id="1.10.3730.20">
    <property type="match status" value="1"/>
</dbReference>
<keyword evidence="2 6" id="KW-0812">Transmembrane</keyword>
<feature type="transmembrane region" description="Helical" evidence="6">
    <location>
        <begin position="138"/>
        <end position="156"/>
    </location>
</feature>
<feature type="transmembrane region" description="Helical" evidence="6">
    <location>
        <begin position="203"/>
        <end position="222"/>
    </location>
</feature>
<protein>
    <submittedName>
        <fullName evidence="9">Uncharacterized protein LOC102803435</fullName>
    </submittedName>
</protein>
<feature type="transmembrane region" description="Helical" evidence="6">
    <location>
        <begin position="39"/>
        <end position="63"/>
    </location>
</feature>
<proteinExistence type="predicted"/>
<dbReference type="Proteomes" id="UP000694865">
    <property type="component" value="Unplaced"/>
</dbReference>
<evidence type="ECO:0000256" key="5">
    <source>
        <dbReference type="SAM" id="MobiDB-lite"/>
    </source>
</evidence>
<keyword evidence="3 6" id="KW-1133">Transmembrane helix</keyword>
<feature type="non-terminal residue" evidence="9">
    <location>
        <position position="274"/>
    </location>
</feature>
<feature type="domain" description="EamA" evidence="7">
    <location>
        <begin position="44"/>
        <end position="179"/>
    </location>
</feature>
<evidence type="ECO:0000256" key="1">
    <source>
        <dbReference type="ARBA" id="ARBA00004141"/>
    </source>
</evidence>
<feature type="compositionally biased region" description="Basic residues" evidence="5">
    <location>
        <begin position="1"/>
        <end position="11"/>
    </location>
</feature>
<keyword evidence="4 6" id="KW-0472">Membrane</keyword>
<feature type="transmembrane region" description="Helical" evidence="6">
    <location>
        <begin position="106"/>
        <end position="126"/>
    </location>
</feature>
<sequence length="274" mass="30324">MVESKSRKRKKTSSEKEPSANNMKQERLKNSKSEEKKSLLMRAAGLLFAVGAGMCVAMSSVFVKKLSNDLSSLEIAVWRGIGNTILVFSYLVVTQDSGIFSGFNRNTFSLVLTRSVMFSIAIVLAFTVSQNLPLGDASALMSTSTIITGFLGIFILDEKWKLRDMLLSILCWCGVVLISRPSFLLNLLEDTPVVADDSRHRLTYIGFAIACATLTSMSHILVRKVGHRLDVAKITLFAEAVGFICSFLTLIWQEGEIRIPPENSWKYLLPICVA</sequence>
<dbReference type="Pfam" id="PF00892">
    <property type="entry name" value="EamA"/>
    <property type="match status" value="1"/>
</dbReference>
<feature type="transmembrane region" description="Helical" evidence="6">
    <location>
        <begin position="165"/>
        <end position="183"/>
    </location>
</feature>
<comment type="subcellular location">
    <subcellularLocation>
        <location evidence="1">Membrane</location>
        <topology evidence="1">Multi-pass membrane protein</topology>
    </subcellularLocation>
</comment>
<dbReference type="RefSeq" id="XP_006824405.1">
    <property type="nucleotide sequence ID" value="XM_006824342.1"/>
</dbReference>
<evidence type="ECO:0000313" key="8">
    <source>
        <dbReference type="Proteomes" id="UP000694865"/>
    </source>
</evidence>
<gene>
    <name evidence="9" type="primary">LOC102803435</name>
</gene>
<feature type="region of interest" description="Disordered" evidence="5">
    <location>
        <begin position="1"/>
        <end position="34"/>
    </location>
</feature>
<name>A0ABM0MWL4_SACKO</name>
<reference evidence="9" key="1">
    <citation type="submission" date="2025-08" db="UniProtKB">
        <authorList>
            <consortium name="RefSeq"/>
        </authorList>
    </citation>
    <scope>IDENTIFICATION</scope>
    <source>
        <tissue evidence="9">Testes</tissue>
    </source>
</reference>
<organism evidence="8 9">
    <name type="scientific">Saccoglossus kowalevskii</name>
    <name type="common">Acorn worm</name>
    <dbReference type="NCBI Taxonomy" id="10224"/>
    <lineage>
        <taxon>Eukaryota</taxon>
        <taxon>Metazoa</taxon>
        <taxon>Hemichordata</taxon>
        <taxon>Enteropneusta</taxon>
        <taxon>Harrimaniidae</taxon>
        <taxon>Saccoglossus</taxon>
    </lineage>
</organism>
<dbReference type="InterPro" id="IPR037185">
    <property type="entry name" value="EmrE-like"/>
</dbReference>
<feature type="transmembrane region" description="Helical" evidence="6">
    <location>
        <begin position="75"/>
        <end position="94"/>
    </location>
</feature>
<evidence type="ECO:0000313" key="9">
    <source>
        <dbReference type="RefSeq" id="XP_006824405.1"/>
    </source>
</evidence>
<dbReference type="SUPFAM" id="SSF103481">
    <property type="entry name" value="Multidrug resistance efflux transporter EmrE"/>
    <property type="match status" value="1"/>
</dbReference>